<accession>A0AAW9HM84</accession>
<sequence length="280" mass="31273">MRIDTHVHSTASDSTLTPSQLMWHARESGLGAIAITDHDTMNGWEEAASLVEKTGVGLIRGIEMSSKYLGITTHILGYLYDPENAQIVEHCNSVRKSRFTRTHAMVELLSKDYPIGWEDVKEVAEDGATLGRPHIADALVAKGITSNRSEAFQHILHPRSPYYVEHYAPNTLDVVRWITEAGGRAVFAHPVAPHRNKVVPWELFGMLRDAGLWGVEIYHRDNALDLAEKLKVEARELGLEIFGSSDYHGSGKPNLLGENTTEFEVVQRMEEGAFLPILWP</sequence>
<dbReference type="InterPro" id="IPR004013">
    <property type="entry name" value="PHP_dom"/>
</dbReference>
<evidence type="ECO:0000313" key="5">
    <source>
        <dbReference type="Proteomes" id="UP001281731"/>
    </source>
</evidence>
<dbReference type="InterPro" id="IPR052018">
    <property type="entry name" value="PHP_domain"/>
</dbReference>
<dbReference type="AlphaFoldDB" id="A0AAW9HM84"/>
<dbReference type="Gene3D" id="3.20.20.140">
    <property type="entry name" value="Metal-dependent hydrolases"/>
    <property type="match status" value="1"/>
</dbReference>
<dbReference type="InterPro" id="IPR003141">
    <property type="entry name" value="Pol/His_phosphatase_N"/>
</dbReference>
<dbReference type="PANTHER" id="PTHR42924:SF3">
    <property type="entry name" value="POLYMERASE_HISTIDINOL PHOSPHATASE N-TERMINAL DOMAIN-CONTAINING PROTEIN"/>
    <property type="match status" value="1"/>
</dbReference>
<reference evidence="3 4" key="1">
    <citation type="submission" date="2023-10" db="EMBL/GenBank/DDBJ databases">
        <title>Whole Genome based description of the genera Actinobaculum and Actinotignum reveals a complex phylogenetic relationship within the species included in the genus Actinotignum.</title>
        <authorList>
            <person name="Jensen C.S."/>
            <person name="Dargis R."/>
            <person name="Kemp M."/>
            <person name="Christensen J.J."/>
        </authorList>
    </citation>
    <scope>NUCLEOTIDE SEQUENCE</scope>
    <source>
        <strain evidence="3">SLA_B511</strain>
        <strain evidence="2 4">SLA_B974</strain>
    </source>
</reference>
<evidence type="ECO:0000259" key="1">
    <source>
        <dbReference type="SMART" id="SM00481"/>
    </source>
</evidence>
<dbReference type="Pfam" id="PF02811">
    <property type="entry name" value="PHP"/>
    <property type="match status" value="1"/>
</dbReference>
<name>A0AAW9HM84_9ACTO</name>
<organism evidence="3 5">
    <name type="scientific">Actinotignum urinale</name>
    <dbReference type="NCBI Taxonomy" id="190146"/>
    <lineage>
        <taxon>Bacteria</taxon>
        <taxon>Bacillati</taxon>
        <taxon>Actinomycetota</taxon>
        <taxon>Actinomycetes</taxon>
        <taxon>Actinomycetales</taxon>
        <taxon>Actinomycetaceae</taxon>
        <taxon>Actinotignum</taxon>
    </lineage>
</organism>
<comment type="caution">
    <text evidence="3">The sequence shown here is derived from an EMBL/GenBank/DDBJ whole genome shotgun (WGS) entry which is preliminary data.</text>
</comment>
<gene>
    <name evidence="3" type="ORF">R6G80_03255</name>
    <name evidence="2" type="ORF">R6G86_01915</name>
</gene>
<dbReference type="EMBL" id="JAWNGA010000002">
    <property type="protein sequence ID" value="MDY5132503.1"/>
    <property type="molecule type" value="Genomic_DNA"/>
</dbReference>
<dbReference type="Proteomes" id="UP001275049">
    <property type="component" value="Unassembled WGS sequence"/>
</dbReference>
<dbReference type="Proteomes" id="UP001281731">
    <property type="component" value="Unassembled WGS sequence"/>
</dbReference>
<dbReference type="GO" id="GO:0035312">
    <property type="term" value="F:5'-3' DNA exonuclease activity"/>
    <property type="evidence" value="ECO:0007669"/>
    <property type="project" value="TreeGrafter"/>
</dbReference>
<dbReference type="EMBL" id="JAWNGC010000003">
    <property type="protein sequence ID" value="MDY5154741.1"/>
    <property type="molecule type" value="Genomic_DNA"/>
</dbReference>
<keyword evidence="4" id="KW-1185">Reference proteome</keyword>
<dbReference type="GO" id="GO:0004534">
    <property type="term" value="F:5'-3' RNA exonuclease activity"/>
    <property type="evidence" value="ECO:0007669"/>
    <property type="project" value="TreeGrafter"/>
</dbReference>
<dbReference type="RefSeq" id="WP_308806643.1">
    <property type="nucleotide sequence ID" value="NZ_CAMYCL010000007.1"/>
</dbReference>
<dbReference type="Gene3D" id="1.10.150.650">
    <property type="match status" value="1"/>
</dbReference>
<evidence type="ECO:0000313" key="3">
    <source>
        <dbReference type="EMBL" id="MDY5154741.1"/>
    </source>
</evidence>
<evidence type="ECO:0000313" key="4">
    <source>
        <dbReference type="Proteomes" id="UP001275049"/>
    </source>
</evidence>
<dbReference type="CDD" id="cd07438">
    <property type="entry name" value="PHP_HisPPase_AMP"/>
    <property type="match status" value="1"/>
</dbReference>
<protein>
    <submittedName>
        <fullName evidence="3">PHP domain-containing protein</fullName>
    </submittedName>
</protein>
<feature type="domain" description="Polymerase/histidinol phosphatase N-terminal" evidence="1">
    <location>
        <begin position="3"/>
        <end position="68"/>
    </location>
</feature>
<dbReference type="SMART" id="SM00481">
    <property type="entry name" value="POLIIIAc"/>
    <property type="match status" value="1"/>
</dbReference>
<proteinExistence type="predicted"/>
<dbReference type="SUPFAM" id="SSF89550">
    <property type="entry name" value="PHP domain-like"/>
    <property type="match status" value="1"/>
</dbReference>
<dbReference type="PANTHER" id="PTHR42924">
    <property type="entry name" value="EXONUCLEASE"/>
    <property type="match status" value="1"/>
</dbReference>
<evidence type="ECO:0000313" key="2">
    <source>
        <dbReference type="EMBL" id="MDY5132503.1"/>
    </source>
</evidence>
<dbReference type="InterPro" id="IPR016195">
    <property type="entry name" value="Pol/histidinol_Pase-like"/>
</dbReference>